<protein>
    <recommendedName>
        <fullName evidence="4">AB hydrolase-1 domain-containing protein</fullName>
    </recommendedName>
</protein>
<dbReference type="eggNOG" id="ENOG502QW6Q">
    <property type="taxonomic scope" value="Eukaryota"/>
</dbReference>
<proteinExistence type="predicted"/>
<dbReference type="InParanoid" id="F0Y5T8"/>
<evidence type="ECO:0000313" key="2">
    <source>
        <dbReference type="EMBL" id="EGB09549.1"/>
    </source>
</evidence>
<dbReference type="InterPro" id="IPR029058">
    <property type="entry name" value="AB_hydrolase_fold"/>
</dbReference>
<reference evidence="2 3" key="1">
    <citation type="journal article" date="2011" name="Proc. Natl. Acad. Sci. U.S.A.">
        <title>Niche of harmful alga Aureococcus anophagefferens revealed through ecogenomics.</title>
        <authorList>
            <person name="Gobler C.J."/>
            <person name="Berry D.L."/>
            <person name="Dyhrman S.T."/>
            <person name="Wilhelm S.W."/>
            <person name="Salamov A."/>
            <person name="Lobanov A.V."/>
            <person name="Zhang Y."/>
            <person name="Collier J.L."/>
            <person name="Wurch L.L."/>
            <person name="Kustka A.B."/>
            <person name="Dill B.D."/>
            <person name="Shah M."/>
            <person name="VerBerkmoes N.C."/>
            <person name="Kuo A."/>
            <person name="Terry A."/>
            <person name="Pangilinan J."/>
            <person name="Lindquist E.A."/>
            <person name="Lucas S."/>
            <person name="Paulsen I.T."/>
            <person name="Hattenrath-Lehmann T.K."/>
            <person name="Talmage S.C."/>
            <person name="Walker E.A."/>
            <person name="Koch F."/>
            <person name="Burson A.M."/>
            <person name="Marcoval M.A."/>
            <person name="Tang Y.Z."/>
            <person name="Lecleir G.R."/>
            <person name="Coyne K.J."/>
            <person name="Berg G.M."/>
            <person name="Bertrand E.M."/>
            <person name="Saito M.A."/>
            <person name="Gladyshev V.N."/>
            <person name="Grigoriev I.V."/>
        </authorList>
    </citation>
    <scope>NUCLEOTIDE SEQUENCE [LARGE SCALE GENOMIC DNA]</scope>
    <source>
        <strain evidence="3">CCMP 1984</strain>
    </source>
</reference>
<dbReference type="SUPFAM" id="SSF53474">
    <property type="entry name" value="alpha/beta-Hydrolases"/>
    <property type="match status" value="1"/>
</dbReference>
<feature type="transmembrane region" description="Helical" evidence="1">
    <location>
        <begin position="58"/>
        <end position="77"/>
    </location>
</feature>
<dbReference type="KEGG" id="aaf:AURANDRAFT_63200"/>
<dbReference type="OrthoDB" id="6431331at2759"/>
<keyword evidence="1" id="KW-1133">Transmembrane helix</keyword>
<dbReference type="RefSeq" id="XP_009035607.1">
    <property type="nucleotide sequence ID" value="XM_009037359.1"/>
</dbReference>
<name>F0Y5T8_AURAN</name>
<feature type="transmembrane region" description="Helical" evidence="1">
    <location>
        <begin position="239"/>
        <end position="259"/>
    </location>
</feature>
<organism evidence="3">
    <name type="scientific">Aureococcus anophagefferens</name>
    <name type="common">Harmful bloom alga</name>
    <dbReference type="NCBI Taxonomy" id="44056"/>
    <lineage>
        <taxon>Eukaryota</taxon>
        <taxon>Sar</taxon>
        <taxon>Stramenopiles</taxon>
        <taxon>Ochrophyta</taxon>
        <taxon>Pelagophyceae</taxon>
        <taxon>Pelagomonadales</taxon>
        <taxon>Pelagomonadaceae</taxon>
        <taxon>Aureococcus</taxon>
    </lineage>
</organism>
<keyword evidence="1" id="KW-0812">Transmembrane</keyword>
<dbReference type="GeneID" id="20224226"/>
<dbReference type="Proteomes" id="UP000002729">
    <property type="component" value="Unassembled WGS sequence"/>
</dbReference>
<keyword evidence="1" id="KW-0472">Membrane</keyword>
<evidence type="ECO:0008006" key="4">
    <source>
        <dbReference type="Google" id="ProtNLM"/>
    </source>
</evidence>
<feature type="transmembrane region" description="Helical" evidence="1">
    <location>
        <begin position="332"/>
        <end position="351"/>
    </location>
</feature>
<dbReference type="AlphaFoldDB" id="F0Y5T8"/>
<dbReference type="Gene3D" id="3.40.50.1820">
    <property type="entry name" value="alpha/beta hydrolase"/>
    <property type="match status" value="1"/>
</dbReference>
<dbReference type="PANTHER" id="PTHR37471:SF1">
    <property type="entry name" value="AB HYDROLASE-1 DOMAIN-CONTAINING PROTEIN"/>
    <property type="match status" value="1"/>
</dbReference>
<keyword evidence="3" id="KW-1185">Reference proteome</keyword>
<accession>F0Y5T8</accession>
<evidence type="ECO:0000256" key="1">
    <source>
        <dbReference type="SAM" id="Phobius"/>
    </source>
</evidence>
<evidence type="ECO:0000313" key="3">
    <source>
        <dbReference type="Proteomes" id="UP000002729"/>
    </source>
</evidence>
<dbReference type="PANTHER" id="PTHR37471">
    <property type="entry name" value="UNNAMED PRODUCT"/>
    <property type="match status" value="1"/>
</dbReference>
<gene>
    <name evidence="2" type="ORF">AURANDRAFT_63200</name>
</gene>
<dbReference type="EMBL" id="GL833125">
    <property type="protein sequence ID" value="EGB09549.1"/>
    <property type="molecule type" value="Genomic_DNA"/>
</dbReference>
<sequence length="524" mass="58338">MLVPALRNQSATTLSNAVQMLACRALILWIRTTPLWLMAVALHALPAAAAFAARHYALYLWCLGELAFVNYYMMLRWRVRRAPAPRRHECATAGDRRRLAERAVDDMCNLGASKQAFLAGWFHGATCVTRDAFERWTAWAFFDAEPHELEEDAKAELRDLVTWFERRVGHVFPRRGPTANCIRLKYDAVNDVYRPLMYYWCTWHLWALGRLVVRLLGFRQDAADRRVFYRASAGPGTPLVFVHGIGIGFVHYALLLASLPREAPVVLVEWPHCSQCLDGRDPPSQQATVASVRRALASRGHGPAVFLAHSLGTTAVAWCLKAKRSPVRSVILIDPLCFLLVAPTTAFNFLHRAPSSAIQLLLQFFIATELFTANTIQRHFSWTHNTLFVDDLPAARSTVILAAKDLITNAPLIRQYLQPAASRGDVDVHFHRGLEHGELFLRPALVARTARAYNSSYISWIEQHADVASDSAAGSDGANPVANPQYWAAATVWATLTQAPPRACWTTGAWSKASGDASPRAALL</sequence>
<dbReference type="OMA" id="WSENILW"/>